<feature type="non-terminal residue" evidence="1">
    <location>
        <position position="1"/>
    </location>
</feature>
<evidence type="ECO:0000313" key="2">
    <source>
        <dbReference type="Proteomes" id="UP000257109"/>
    </source>
</evidence>
<dbReference type="AlphaFoldDB" id="A0A371GZC7"/>
<name>A0A371GZC7_MUCPR</name>
<proteinExistence type="predicted"/>
<protein>
    <submittedName>
        <fullName evidence="1">Uncharacterized protein</fullName>
    </submittedName>
</protein>
<comment type="caution">
    <text evidence="1">The sequence shown here is derived from an EMBL/GenBank/DDBJ whole genome shotgun (WGS) entry which is preliminary data.</text>
</comment>
<keyword evidence="2" id="KW-1185">Reference proteome</keyword>
<organism evidence="1 2">
    <name type="scientific">Mucuna pruriens</name>
    <name type="common">Velvet bean</name>
    <name type="synonym">Dolichos pruriens</name>
    <dbReference type="NCBI Taxonomy" id="157652"/>
    <lineage>
        <taxon>Eukaryota</taxon>
        <taxon>Viridiplantae</taxon>
        <taxon>Streptophyta</taxon>
        <taxon>Embryophyta</taxon>
        <taxon>Tracheophyta</taxon>
        <taxon>Spermatophyta</taxon>
        <taxon>Magnoliopsida</taxon>
        <taxon>eudicotyledons</taxon>
        <taxon>Gunneridae</taxon>
        <taxon>Pentapetalae</taxon>
        <taxon>rosids</taxon>
        <taxon>fabids</taxon>
        <taxon>Fabales</taxon>
        <taxon>Fabaceae</taxon>
        <taxon>Papilionoideae</taxon>
        <taxon>50 kb inversion clade</taxon>
        <taxon>NPAAA clade</taxon>
        <taxon>indigoferoid/millettioid clade</taxon>
        <taxon>Phaseoleae</taxon>
        <taxon>Mucuna</taxon>
    </lineage>
</organism>
<dbReference type="Proteomes" id="UP000257109">
    <property type="component" value="Unassembled WGS sequence"/>
</dbReference>
<dbReference type="EMBL" id="QJKJ01004017">
    <property type="protein sequence ID" value="RDX95907.1"/>
    <property type="molecule type" value="Genomic_DNA"/>
</dbReference>
<sequence length="272" mass="31695">MFIMLHITFPCPMTNIILTIKHSFIVSLHPMNPNIIIKLLSFSSGKLLCKRKSRHLKPIKLCLLYLFHTTKKWLQMIIQNQVQKPSQQWKKSLLPDFSYPLLLKIIDTYMDLPLRYHIKGEHLDDIIITNPNKALINRTTRFKLKILGDLNISLAWKLSSHPKGFTYTKGNILFNIGFNIPKPTTLLMNLNLKLNKLTTNPTTNKRIKHIDIDCNFLRYINSNLLNLVHLSSSQQLVDILMNVLTAICFNELMFKLSVLNNYTSQIKEEFHN</sequence>
<reference evidence="1" key="1">
    <citation type="submission" date="2018-05" db="EMBL/GenBank/DDBJ databases">
        <title>Draft genome of Mucuna pruriens seed.</title>
        <authorList>
            <person name="Nnadi N.E."/>
            <person name="Vos R."/>
            <person name="Hasami M.H."/>
            <person name="Devisetty U.K."/>
            <person name="Aguiy J.C."/>
        </authorList>
    </citation>
    <scope>NUCLEOTIDE SEQUENCE [LARGE SCALE GENOMIC DNA]</scope>
    <source>
        <strain evidence="1">JCA_2017</strain>
    </source>
</reference>
<accession>A0A371GZC7</accession>
<evidence type="ECO:0000313" key="1">
    <source>
        <dbReference type="EMBL" id="RDX95907.1"/>
    </source>
</evidence>
<gene>
    <name evidence="1" type="ORF">CR513_21504</name>
</gene>